<dbReference type="PRINTS" id="PR01415">
    <property type="entry name" value="ANKYRIN"/>
</dbReference>
<dbReference type="GO" id="GO:0004842">
    <property type="term" value="F:ubiquitin-protein transferase activity"/>
    <property type="evidence" value="ECO:0007669"/>
    <property type="project" value="TreeGrafter"/>
</dbReference>
<dbReference type="InterPro" id="IPR036770">
    <property type="entry name" value="Ankyrin_rpt-contain_sf"/>
</dbReference>
<dbReference type="AlphaFoldDB" id="A0AAW1RVB1"/>
<dbReference type="PROSITE" id="PS50088">
    <property type="entry name" value="ANK_REPEAT"/>
    <property type="match status" value="2"/>
</dbReference>
<evidence type="ECO:0000256" key="1">
    <source>
        <dbReference type="ARBA" id="ARBA00022737"/>
    </source>
</evidence>
<organism evidence="5 6">
    <name type="scientific">Apatococcus lobatus</name>
    <dbReference type="NCBI Taxonomy" id="904363"/>
    <lineage>
        <taxon>Eukaryota</taxon>
        <taxon>Viridiplantae</taxon>
        <taxon>Chlorophyta</taxon>
        <taxon>core chlorophytes</taxon>
        <taxon>Trebouxiophyceae</taxon>
        <taxon>Chlorellales</taxon>
        <taxon>Chlorellaceae</taxon>
        <taxon>Apatococcus</taxon>
    </lineage>
</organism>
<dbReference type="Proteomes" id="UP001438707">
    <property type="component" value="Unassembled WGS sequence"/>
</dbReference>
<feature type="compositionally biased region" description="Polar residues" evidence="4">
    <location>
        <begin position="1"/>
        <end position="20"/>
    </location>
</feature>
<dbReference type="InterPro" id="IPR002110">
    <property type="entry name" value="Ankyrin_rpt"/>
</dbReference>
<dbReference type="GO" id="GO:0085020">
    <property type="term" value="P:protein K6-linked ubiquitination"/>
    <property type="evidence" value="ECO:0007669"/>
    <property type="project" value="TreeGrafter"/>
</dbReference>
<dbReference type="SUPFAM" id="SSF48403">
    <property type="entry name" value="Ankyrin repeat"/>
    <property type="match status" value="1"/>
</dbReference>
<gene>
    <name evidence="5" type="ORF">WJX74_002781</name>
</gene>
<sequence>MAAPATSTQANGVLNGQNTAEMVPSPHIPAGPSEESVDGTSDLLMDGARFGDLEDVTNALELGINPNATINAGTTALHMASANGHLDIVEKLVDAGGDVNSKNESGNTPLHWACLNGQTHVAEFLLRHGASISSLNSQQRTPVDEVLGKEFQDSMLAVIDSFQTPTPPGTLDPEDPEVTLPARPTLQ</sequence>
<dbReference type="PANTHER" id="PTHR24171:SF8">
    <property type="entry name" value="BRCA1-ASSOCIATED RING DOMAIN PROTEIN 1"/>
    <property type="match status" value="1"/>
</dbReference>
<reference evidence="5 6" key="1">
    <citation type="journal article" date="2024" name="Nat. Commun.">
        <title>Phylogenomics reveals the evolutionary origins of lichenization in chlorophyte algae.</title>
        <authorList>
            <person name="Puginier C."/>
            <person name="Libourel C."/>
            <person name="Otte J."/>
            <person name="Skaloud P."/>
            <person name="Haon M."/>
            <person name="Grisel S."/>
            <person name="Petersen M."/>
            <person name="Berrin J.G."/>
            <person name="Delaux P.M."/>
            <person name="Dal Grande F."/>
            <person name="Keller J."/>
        </authorList>
    </citation>
    <scope>NUCLEOTIDE SEQUENCE [LARGE SCALE GENOMIC DNA]</scope>
    <source>
        <strain evidence="5 6">SAG 2145</strain>
    </source>
</reference>
<name>A0AAW1RVB1_9CHLO</name>
<dbReference type="PROSITE" id="PS50297">
    <property type="entry name" value="ANK_REP_REGION"/>
    <property type="match status" value="2"/>
</dbReference>
<comment type="caution">
    <text evidence="5">The sequence shown here is derived from an EMBL/GenBank/DDBJ whole genome shotgun (WGS) entry which is preliminary data.</text>
</comment>
<evidence type="ECO:0000256" key="4">
    <source>
        <dbReference type="SAM" id="MobiDB-lite"/>
    </source>
</evidence>
<evidence type="ECO:0000313" key="5">
    <source>
        <dbReference type="EMBL" id="KAK9837676.1"/>
    </source>
</evidence>
<keyword evidence="2 3" id="KW-0040">ANK repeat</keyword>
<dbReference type="SMART" id="SM00248">
    <property type="entry name" value="ANK"/>
    <property type="match status" value="2"/>
</dbReference>
<evidence type="ECO:0000256" key="2">
    <source>
        <dbReference type="ARBA" id="ARBA00023043"/>
    </source>
</evidence>
<evidence type="ECO:0000313" key="6">
    <source>
        <dbReference type="Proteomes" id="UP001438707"/>
    </source>
</evidence>
<dbReference type="EMBL" id="JALJOS010000006">
    <property type="protein sequence ID" value="KAK9837676.1"/>
    <property type="molecule type" value="Genomic_DNA"/>
</dbReference>
<dbReference type="Pfam" id="PF12796">
    <property type="entry name" value="Ank_2"/>
    <property type="match status" value="1"/>
</dbReference>
<accession>A0AAW1RVB1</accession>
<dbReference type="PANTHER" id="PTHR24171">
    <property type="entry name" value="ANKYRIN REPEAT DOMAIN-CONTAINING PROTEIN 39-RELATED"/>
    <property type="match status" value="1"/>
</dbReference>
<feature type="region of interest" description="Disordered" evidence="4">
    <location>
        <begin position="161"/>
        <end position="187"/>
    </location>
</feature>
<dbReference type="Gene3D" id="1.25.40.20">
    <property type="entry name" value="Ankyrin repeat-containing domain"/>
    <property type="match status" value="1"/>
</dbReference>
<protein>
    <submittedName>
        <fullName evidence="5">Uncharacterized protein</fullName>
    </submittedName>
</protein>
<proteinExistence type="predicted"/>
<feature type="repeat" description="ANK" evidence="3">
    <location>
        <begin position="105"/>
        <end position="137"/>
    </location>
</feature>
<feature type="region of interest" description="Disordered" evidence="4">
    <location>
        <begin position="1"/>
        <end position="38"/>
    </location>
</feature>
<keyword evidence="6" id="KW-1185">Reference proteome</keyword>
<evidence type="ECO:0000256" key="3">
    <source>
        <dbReference type="PROSITE-ProRule" id="PRU00023"/>
    </source>
</evidence>
<feature type="repeat" description="ANK" evidence="3">
    <location>
        <begin position="72"/>
        <end position="104"/>
    </location>
</feature>
<keyword evidence="1" id="KW-0677">Repeat</keyword>